<dbReference type="AlphaFoldDB" id="A0AAD5H9Q2"/>
<dbReference type="EMBL" id="MU620956">
    <property type="protein sequence ID" value="KAI8576420.1"/>
    <property type="molecule type" value="Genomic_DNA"/>
</dbReference>
<keyword evidence="1" id="KW-1133">Transmembrane helix</keyword>
<reference evidence="2" key="2">
    <citation type="journal article" date="2022" name="Proc. Natl. Acad. Sci. U.S.A.">
        <title>Diploid-dominant life cycles characterize the early evolution of Fungi.</title>
        <authorList>
            <person name="Amses K.R."/>
            <person name="Simmons D.R."/>
            <person name="Longcore J.E."/>
            <person name="Mondo S.J."/>
            <person name="Seto K."/>
            <person name="Jeronimo G.H."/>
            <person name="Bonds A.E."/>
            <person name="Quandt C.A."/>
            <person name="Davis W.J."/>
            <person name="Chang Y."/>
            <person name="Federici B.A."/>
            <person name="Kuo A."/>
            <person name="LaButti K."/>
            <person name="Pangilinan J."/>
            <person name="Andreopoulos W."/>
            <person name="Tritt A."/>
            <person name="Riley R."/>
            <person name="Hundley H."/>
            <person name="Johnson J."/>
            <person name="Lipzen A."/>
            <person name="Barry K."/>
            <person name="Lang B.F."/>
            <person name="Cuomo C.A."/>
            <person name="Buchler N.E."/>
            <person name="Grigoriev I.V."/>
            <person name="Spatafora J.W."/>
            <person name="Stajich J.E."/>
            <person name="James T.Y."/>
        </authorList>
    </citation>
    <scope>NUCLEOTIDE SEQUENCE</scope>
    <source>
        <strain evidence="2">AG</strain>
    </source>
</reference>
<keyword evidence="1" id="KW-0812">Transmembrane</keyword>
<dbReference type="Pfam" id="PF06966">
    <property type="entry name" value="DUF1295"/>
    <property type="match status" value="1"/>
</dbReference>
<dbReference type="GO" id="GO:0016020">
    <property type="term" value="C:membrane"/>
    <property type="evidence" value="ECO:0007669"/>
    <property type="project" value="TreeGrafter"/>
</dbReference>
<feature type="transmembrane region" description="Helical" evidence="1">
    <location>
        <begin position="186"/>
        <end position="205"/>
    </location>
</feature>
<comment type="caution">
    <text evidence="2">The sequence shown here is derived from an EMBL/GenBank/DDBJ whole genome shotgun (WGS) entry which is preliminary data.</text>
</comment>
<organism evidence="2 3">
    <name type="scientific">Umbelopsis ramanniana AG</name>
    <dbReference type="NCBI Taxonomy" id="1314678"/>
    <lineage>
        <taxon>Eukaryota</taxon>
        <taxon>Fungi</taxon>
        <taxon>Fungi incertae sedis</taxon>
        <taxon>Mucoromycota</taxon>
        <taxon>Mucoromycotina</taxon>
        <taxon>Umbelopsidomycetes</taxon>
        <taxon>Umbelopsidales</taxon>
        <taxon>Umbelopsidaceae</taxon>
        <taxon>Umbelopsis</taxon>
    </lineage>
</organism>
<feature type="transmembrane region" description="Helical" evidence="1">
    <location>
        <begin position="150"/>
        <end position="174"/>
    </location>
</feature>
<dbReference type="GeneID" id="75916966"/>
<sequence length="330" mass="37585">MAGLVSVQEMQATVVDFVQNQAPLYLKNTTLAPESLLQSYTSLDPLITALAIATVFSIAHWFLALVSNNYSQVDKCWSILPVIYSWHFTVHDYLVRGQIHPRLALVTALVTVWGARLTYNFARKGGYKFSEQDYRWPYIQKRLGKVGMELLNITFIAPYQNLLLLSLTGPIYVASLAAGQSQGLVTLDYVAAALFAAIWFTEIVADQQQFDFQTRKYKMIKEKTALYGDYKRGFLTQRGLWRFSRHPNFFCEISIWYAVYLFSVAATGVSLNWSLTGAAALHMLFFGSTWITEVISSEKYPEYKRYQQHVSMLVPLPSRMPSSSNLKKDL</sequence>
<proteinExistence type="predicted"/>
<evidence type="ECO:0000313" key="3">
    <source>
        <dbReference type="Proteomes" id="UP001206595"/>
    </source>
</evidence>
<name>A0AAD5H9Q2_UMBRA</name>
<evidence type="ECO:0000313" key="2">
    <source>
        <dbReference type="EMBL" id="KAI8576420.1"/>
    </source>
</evidence>
<feature type="transmembrane region" description="Helical" evidence="1">
    <location>
        <begin position="46"/>
        <end position="66"/>
    </location>
</feature>
<evidence type="ECO:0000256" key="1">
    <source>
        <dbReference type="SAM" id="Phobius"/>
    </source>
</evidence>
<dbReference type="Proteomes" id="UP001206595">
    <property type="component" value="Unassembled WGS sequence"/>
</dbReference>
<protein>
    <recommendedName>
        <fullName evidence="4">Steroid 5-alpha reductase C-terminal domain-containing protein</fullName>
    </recommendedName>
</protein>
<keyword evidence="3" id="KW-1185">Reference proteome</keyword>
<evidence type="ECO:0008006" key="4">
    <source>
        <dbReference type="Google" id="ProtNLM"/>
    </source>
</evidence>
<dbReference type="RefSeq" id="XP_051441424.1">
    <property type="nucleotide sequence ID" value="XM_051591623.1"/>
</dbReference>
<reference evidence="2" key="1">
    <citation type="submission" date="2021-06" db="EMBL/GenBank/DDBJ databases">
        <authorList>
            <consortium name="DOE Joint Genome Institute"/>
            <person name="Mondo S.J."/>
            <person name="Amses K.R."/>
            <person name="Simmons D.R."/>
            <person name="Longcore J.E."/>
            <person name="Seto K."/>
            <person name="Alves G.H."/>
            <person name="Bonds A.E."/>
            <person name="Quandt C.A."/>
            <person name="Davis W.J."/>
            <person name="Chang Y."/>
            <person name="Letcher P.M."/>
            <person name="Powell M.J."/>
            <person name="Kuo A."/>
            <person name="Labutti K."/>
            <person name="Pangilinan J."/>
            <person name="Andreopoulos W."/>
            <person name="Tritt A."/>
            <person name="Riley R."/>
            <person name="Hundley H."/>
            <person name="Johnson J."/>
            <person name="Lipzen A."/>
            <person name="Barry K."/>
            <person name="Berbee M.L."/>
            <person name="Buchler N.E."/>
            <person name="Grigoriev I.V."/>
            <person name="Spatafora J.W."/>
            <person name="Stajich J.E."/>
            <person name="James T.Y."/>
        </authorList>
    </citation>
    <scope>NUCLEOTIDE SEQUENCE</scope>
    <source>
        <strain evidence="2">AG</strain>
    </source>
</reference>
<dbReference type="InterPro" id="IPR010721">
    <property type="entry name" value="UstE-like"/>
</dbReference>
<accession>A0AAD5H9Q2</accession>
<keyword evidence="1" id="KW-0472">Membrane</keyword>
<gene>
    <name evidence="2" type="ORF">K450DRAFT_257184</name>
</gene>
<dbReference type="PANTHER" id="PTHR32251">
    <property type="entry name" value="3-OXO-5-ALPHA-STEROID 4-DEHYDROGENASE"/>
    <property type="match status" value="1"/>
</dbReference>
<feature type="transmembrane region" description="Helical" evidence="1">
    <location>
        <begin position="249"/>
        <end position="269"/>
    </location>
</feature>
<dbReference type="PANTHER" id="PTHR32251:SF23">
    <property type="entry name" value="3-OXO-5-ALPHA-STEROID 4-DEHYDROGENASE (DUF1295)"/>
    <property type="match status" value="1"/>
</dbReference>
<dbReference type="Gene3D" id="1.20.120.1630">
    <property type="match status" value="1"/>
</dbReference>